<feature type="region of interest" description="Disordered" evidence="1">
    <location>
        <begin position="219"/>
        <end position="240"/>
    </location>
</feature>
<reference evidence="2 3" key="1">
    <citation type="journal article" date="2012" name="PLoS Pathog.">
        <title>Diverse lifestyles and strategies of plant pathogenesis encoded in the genomes of eighteen Dothideomycetes fungi.</title>
        <authorList>
            <person name="Ohm R.A."/>
            <person name="Feau N."/>
            <person name="Henrissat B."/>
            <person name="Schoch C.L."/>
            <person name="Horwitz B.A."/>
            <person name="Barry K.W."/>
            <person name="Condon B.J."/>
            <person name="Copeland A.C."/>
            <person name="Dhillon B."/>
            <person name="Glaser F."/>
            <person name="Hesse C.N."/>
            <person name="Kosti I."/>
            <person name="LaButti K."/>
            <person name="Lindquist E.A."/>
            <person name="Lucas S."/>
            <person name="Salamov A.A."/>
            <person name="Bradshaw R.E."/>
            <person name="Ciuffetti L."/>
            <person name="Hamelin R.C."/>
            <person name="Kema G.H.J."/>
            <person name="Lawrence C."/>
            <person name="Scott J.A."/>
            <person name="Spatafora J.W."/>
            <person name="Turgeon B.G."/>
            <person name="de Wit P.J.G.M."/>
            <person name="Zhong S."/>
            <person name="Goodwin S.B."/>
            <person name="Grigoriev I.V."/>
        </authorList>
    </citation>
    <scope>NUCLEOTIDE SEQUENCE [LARGE SCALE GENOMIC DNA]</scope>
    <source>
        <strain evidence="3">28A</strain>
    </source>
</reference>
<evidence type="ECO:0000313" key="3">
    <source>
        <dbReference type="Proteomes" id="UP000016935"/>
    </source>
</evidence>
<dbReference type="EMBL" id="KB908482">
    <property type="protein sequence ID" value="EOA90695.1"/>
    <property type="molecule type" value="Genomic_DNA"/>
</dbReference>
<feature type="region of interest" description="Disordered" evidence="1">
    <location>
        <begin position="1"/>
        <end position="33"/>
    </location>
</feature>
<sequence>MAHQYADTAYEDRFVSAPSDSGELADDELEEDSSEYDEFDGLEENHHINTMAVGNETGIQNTNFVDKVGTPARWNAIANPFSTPFTPTIPPFGEYVSRMPHAAHNSAGYYNMHSGIYAPPVPAQVFANNVVQPFNPFGSFIPYNPFAGDAYPALNEHQVHAHDETNLDFNSHMQGYVMPPESLPVGFARAPPGSIEPMLHVATPPIDPALLMPNTEARALQSPPRHKTSTGLATTPSNKRMRVGSGELEARYSGLLPGEPSDAPGELLAEEEYKDADADAQVYERGWFLLDL</sequence>
<accession>R0J170</accession>
<reference evidence="2 3" key="2">
    <citation type="journal article" date="2013" name="PLoS Genet.">
        <title>Comparative genome structure, secondary metabolite, and effector coding capacity across Cochliobolus pathogens.</title>
        <authorList>
            <person name="Condon B.J."/>
            <person name="Leng Y."/>
            <person name="Wu D."/>
            <person name="Bushley K.E."/>
            <person name="Ohm R.A."/>
            <person name="Otillar R."/>
            <person name="Martin J."/>
            <person name="Schackwitz W."/>
            <person name="Grimwood J."/>
            <person name="MohdZainudin N."/>
            <person name="Xue C."/>
            <person name="Wang R."/>
            <person name="Manning V.A."/>
            <person name="Dhillon B."/>
            <person name="Tu Z.J."/>
            <person name="Steffenson B.J."/>
            <person name="Salamov A."/>
            <person name="Sun H."/>
            <person name="Lowry S."/>
            <person name="LaButti K."/>
            <person name="Han J."/>
            <person name="Copeland A."/>
            <person name="Lindquist E."/>
            <person name="Barry K."/>
            <person name="Schmutz J."/>
            <person name="Baker S.E."/>
            <person name="Ciuffetti L.M."/>
            <person name="Grigoriev I.V."/>
            <person name="Zhong S."/>
            <person name="Turgeon B.G."/>
        </authorList>
    </citation>
    <scope>NUCLEOTIDE SEQUENCE [LARGE SCALE GENOMIC DNA]</scope>
    <source>
        <strain evidence="3">28A</strain>
    </source>
</reference>
<dbReference type="AlphaFoldDB" id="R0J170"/>
<keyword evidence="3" id="KW-1185">Reference proteome</keyword>
<dbReference type="GeneID" id="19402840"/>
<dbReference type="Proteomes" id="UP000016935">
    <property type="component" value="Unassembled WGS sequence"/>
</dbReference>
<organism evidence="2 3">
    <name type="scientific">Exserohilum turcicum (strain 28A)</name>
    <name type="common">Northern leaf blight fungus</name>
    <name type="synonym">Setosphaeria turcica</name>
    <dbReference type="NCBI Taxonomy" id="671987"/>
    <lineage>
        <taxon>Eukaryota</taxon>
        <taxon>Fungi</taxon>
        <taxon>Dikarya</taxon>
        <taxon>Ascomycota</taxon>
        <taxon>Pezizomycotina</taxon>
        <taxon>Dothideomycetes</taxon>
        <taxon>Pleosporomycetidae</taxon>
        <taxon>Pleosporales</taxon>
        <taxon>Pleosporineae</taxon>
        <taxon>Pleosporaceae</taxon>
        <taxon>Exserohilum</taxon>
    </lineage>
</organism>
<dbReference type="HOGENOM" id="CLU_953640_0_0_1"/>
<proteinExistence type="predicted"/>
<dbReference type="RefSeq" id="XP_008021202.1">
    <property type="nucleotide sequence ID" value="XM_008023011.1"/>
</dbReference>
<evidence type="ECO:0000256" key="1">
    <source>
        <dbReference type="SAM" id="MobiDB-lite"/>
    </source>
</evidence>
<protein>
    <submittedName>
        <fullName evidence="2">Uncharacterized protein</fullName>
    </submittedName>
</protein>
<feature type="compositionally biased region" description="Polar residues" evidence="1">
    <location>
        <begin position="229"/>
        <end position="238"/>
    </location>
</feature>
<name>R0J170_EXST2</name>
<feature type="compositionally biased region" description="Acidic residues" evidence="1">
    <location>
        <begin position="23"/>
        <end position="33"/>
    </location>
</feature>
<evidence type="ECO:0000313" key="2">
    <source>
        <dbReference type="EMBL" id="EOA90695.1"/>
    </source>
</evidence>
<gene>
    <name evidence="2" type="ORF">SETTUDRAFT_24832</name>
</gene>